<dbReference type="EMBL" id="CP053838">
    <property type="protein sequence ID" value="QKF74482.1"/>
    <property type="molecule type" value="Genomic_DNA"/>
</dbReference>
<name>A0A6M8N3E3_9BACT</name>
<accession>A0A6M8N3E3</accession>
<dbReference type="RefSeq" id="WP_026806315.1">
    <property type="nucleotide sequence ID" value="NZ_CP053838.1"/>
</dbReference>
<evidence type="ECO:0000313" key="1">
    <source>
        <dbReference type="EMBL" id="QKF74482.1"/>
    </source>
</evidence>
<dbReference type="OrthoDB" id="5520457at2"/>
<dbReference type="InterPro" id="IPR011006">
    <property type="entry name" value="CheY-like_superfamily"/>
</dbReference>
<evidence type="ECO:0008006" key="2">
    <source>
        <dbReference type="Google" id="ProtNLM"/>
    </source>
</evidence>
<dbReference type="Gene3D" id="3.40.50.2300">
    <property type="match status" value="1"/>
</dbReference>
<dbReference type="SUPFAM" id="SSF52172">
    <property type="entry name" value="CheY-like"/>
    <property type="match status" value="1"/>
</dbReference>
<proteinExistence type="predicted"/>
<keyword evidence="1" id="KW-0614">Plasmid</keyword>
<gene>
    <name evidence="1" type="ORF">AFAEC_a0036</name>
</gene>
<reference evidence="1" key="1">
    <citation type="submission" date="2020-05" db="EMBL/GenBank/DDBJ databases">
        <title>Complete genome sequencing of Campylobacter and Arcobacter type strains.</title>
        <authorList>
            <person name="Miller W.G."/>
            <person name="Yee E."/>
        </authorList>
    </citation>
    <scope>NUCLEOTIDE SEQUENCE [LARGE SCALE GENOMIC DNA]</scope>
    <source>
        <strain evidence="1">CCUG 66484</strain>
        <plasmid evidence="1">pAFAEC</plasmid>
    </source>
</reference>
<organism evidence="1">
    <name type="scientific">Aliarcobacter faecis</name>
    <dbReference type="NCBI Taxonomy" id="1564138"/>
    <lineage>
        <taxon>Bacteria</taxon>
        <taxon>Pseudomonadati</taxon>
        <taxon>Campylobacterota</taxon>
        <taxon>Epsilonproteobacteria</taxon>
        <taxon>Campylobacterales</taxon>
        <taxon>Arcobacteraceae</taxon>
        <taxon>Aliarcobacter</taxon>
    </lineage>
</organism>
<dbReference type="AlphaFoldDB" id="A0A6M8N3E3"/>
<protein>
    <recommendedName>
        <fullName evidence="2">Response regulator receiver domain-containing protein</fullName>
    </recommendedName>
</protein>
<sequence length="152" mass="18021">MQCLIIEDDNYKSEHLQNILQEYFDLSVEIKTAYKSGLIEALKPKYDFILLDMSMLTFDISSQEKGGRPRHFAGKEIMLQMKRRNILTPVIIITQFENFGEDTEKINLYDLTKQLEDIGYQGYKKTIFYNMTKNEWQDDLIETIRFIQGDKK</sequence>
<geneLocation type="plasmid" evidence="1">
    <name>pAFAEC</name>
</geneLocation>
<dbReference type="KEGG" id="afc:AFAEC_a0036"/>